<evidence type="ECO:0000256" key="1">
    <source>
        <dbReference type="SAM" id="Phobius"/>
    </source>
</evidence>
<feature type="transmembrane region" description="Helical" evidence="1">
    <location>
        <begin position="52"/>
        <end position="71"/>
    </location>
</feature>
<comment type="caution">
    <text evidence="2">The sequence shown here is derived from an EMBL/GenBank/DDBJ whole genome shotgun (WGS) entry which is preliminary data.</text>
</comment>
<feature type="transmembrane region" description="Helical" evidence="1">
    <location>
        <begin position="83"/>
        <end position="101"/>
    </location>
</feature>
<dbReference type="AlphaFoldDB" id="X1HTW8"/>
<feature type="non-terminal residue" evidence="2">
    <location>
        <position position="1"/>
    </location>
</feature>
<evidence type="ECO:0000313" key="2">
    <source>
        <dbReference type="EMBL" id="GAH48738.1"/>
    </source>
</evidence>
<dbReference type="EMBL" id="BARU01023031">
    <property type="protein sequence ID" value="GAH48738.1"/>
    <property type="molecule type" value="Genomic_DNA"/>
</dbReference>
<dbReference type="PANTHER" id="PTHR37422:SF23">
    <property type="entry name" value="TEICHURONIC ACID BIOSYNTHESIS PROTEIN TUAE"/>
    <property type="match status" value="1"/>
</dbReference>
<accession>X1HTW8</accession>
<sequence>LKDIALAWTRFPLFGTGLGTHEVVYPMFDRSTIAGLAAHAENEYAQTAEETGILGLGMLFVFGLMVWFSFARNIRSAYTPIKSAAYGLGFGLLAILIHSLSDFGQHLPANASLSAIFCALLIGLTKLDDPDHRANNPVQPIARYSVTACLVFMVAALLWFSVGVNDSRVAQSHWKRVIKMENALSKKNWQSTNVEFIDLIGTAAKASNLQPGNAHYLHWLNVYRWRSMIREVDPETGVPVMPEGSEELFIRLINEFEKVTALCPTFGPSYCMAGQLQQF</sequence>
<reference evidence="2" key="1">
    <citation type="journal article" date="2014" name="Front. Microbiol.">
        <title>High frequency of phylogenetically diverse reductive dehalogenase-homologous genes in deep subseafloor sedimentary metagenomes.</title>
        <authorList>
            <person name="Kawai M."/>
            <person name="Futagami T."/>
            <person name="Toyoda A."/>
            <person name="Takaki Y."/>
            <person name="Nishi S."/>
            <person name="Hori S."/>
            <person name="Arai W."/>
            <person name="Tsubouchi T."/>
            <person name="Morono Y."/>
            <person name="Uchiyama I."/>
            <person name="Ito T."/>
            <person name="Fujiyama A."/>
            <person name="Inagaki F."/>
            <person name="Takami H."/>
        </authorList>
    </citation>
    <scope>NUCLEOTIDE SEQUENCE</scope>
    <source>
        <strain evidence="2">Expedition CK06-06</strain>
    </source>
</reference>
<feature type="transmembrane region" description="Helical" evidence="1">
    <location>
        <begin position="107"/>
        <end position="124"/>
    </location>
</feature>
<dbReference type="PANTHER" id="PTHR37422">
    <property type="entry name" value="TEICHURONIC ACID BIOSYNTHESIS PROTEIN TUAE"/>
    <property type="match status" value="1"/>
</dbReference>
<name>X1HTW8_9ZZZZ</name>
<organism evidence="2">
    <name type="scientific">marine sediment metagenome</name>
    <dbReference type="NCBI Taxonomy" id="412755"/>
    <lineage>
        <taxon>unclassified sequences</taxon>
        <taxon>metagenomes</taxon>
        <taxon>ecological metagenomes</taxon>
    </lineage>
</organism>
<keyword evidence="1" id="KW-0472">Membrane</keyword>
<keyword evidence="1" id="KW-0812">Transmembrane</keyword>
<proteinExistence type="predicted"/>
<keyword evidence="1" id="KW-1133">Transmembrane helix</keyword>
<feature type="non-terminal residue" evidence="2">
    <location>
        <position position="279"/>
    </location>
</feature>
<feature type="transmembrane region" description="Helical" evidence="1">
    <location>
        <begin position="144"/>
        <end position="162"/>
    </location>
</feature>
<protein>
    <recommendedName>
        <fullName evidence="3">O-antigen ligase domain-containing protein</fullName>
    </recommendedName>
</protein>
<gene>
    <name evidence="2" type="ORF">S03H2_37417</name>
</gene>
<dbReference type="InterPro" id="IPR051533">
    <property type="entry name" value="WaaL-like"/>
</dbReference>
<evidence type="ECO:0008006" key="3">
    <source>
        <dbReference type="Google" id="ProtNLM"/>
    </source>
</evidence>